<dbReference type="RefSeq" id="WP_137064807.1">
    <property type="nucleotide sequence ID" value="NZ_CP040748.1"/>
</dbReference>
<keyword evidence="3" id="KW-1185">Reference proteome</keyword>
<comment type="caution">
    <text evidence="2">The sequence shown here is derived from an EMBL/GenBank/DDBJ whole genome shotgun (WGS) entry which is preliminary data.</text>
</comment>
<name>A0A4U2YS61_9ACTN</name>
<dbReference type="AlphaFoldDB" id="A0A4U2YS61"/>
<dbReference type="OrthoDB" id="3788313at2"/>
<accession>A0A4U2YS61</accession>
<organism evidence="2 3">
    <name type="scientific">Nocardioides jishulii</name>
    <dbReference type="NCBI Taxonomy" id="2575440"/>
    <lineage>
        <taxon>Bacteria</taxon>
        <taxon>Bacillati</taxon>
        <taxon>Actinomycetota</taxon>
        <taxon>Actinomycetes</taxon>
        <taxon>Propionibacteriales</taxon>
        <taxon>Nocardioidaceae</taxon>
        <taxon>Nocardioides</taxon>
    </lineage>
</organism>
<evidence type="ECO:0000313" key="2">
    <source>
        <dbReference type="EMBL" id="TKI64346.1"/>
    </source>
</evidence>
<feature type="region of interest" description="Disordered" evidence="1">
    <location>
        <begin position="78"/>
        <end position="109"/>
    </location>
</feature>
<protein>
    <submittedName>
        <fullName evidence="2">Uncharacterized protein</fullName>
    </submittedName>
</protein>
<feature type="compositionally biased region" description="Basic and acidic residues" evidence="1">
    <location>
        <begin position="79"/>
        <end position="92"/>
    </location>
</feature>
<proteinExistence type="predicted"/>
<dbReference type="EMBL" id="SZPY01000001">
    <property type="protein sequence ID" value="TKI64346.1"/>
    <property type="molecule type" value="Genomic_DNA"/>
</dbReference>
<reference evidence="2 3" key="1">
    <citation type="submission" date="2019-04" db="EMBL/GenBank/DDBJ databases">
        <authorList>
            <person name="Dong K."/>
        </authorList>
    </citation>
    <scope>NUCLEOTIDE SEQUENCE [LARGE SCALE GENOMIC DNA]</scope>
    <source>
        <strain evidence="3">dk3543</strain>
    </source>
</reference>
<evidence type="ECO:0000256" key="1">
    <source>
        <dbReference type="SAM" id="MobiDB-lite"/>
    </source>
</evidence>
<evidence type="ECO:0000313" key="3">
    <source>
        <dbReference type="Proteomes" id="UP000307808"/>
    </source>
</evidence>
<gene>
    <name evidence="2" type="ORF">FC770_04165</name>
</gene>
<dbReference type="Proteomes" id="UP000307808">
    <property type="component" value="Unassembled WGS sequence"/>
</dbReference>
<sequence>MMYSAKAVFTERRSGVANMVAGITGQGMALMALRSQPGWNGMLVDEIVLVTPGGWTAERLETFLLAIGASTVKVTTLDAEGRSTSETEERKARMAHPAGSHRGWMARAS</sequence>